<dbReference type="PROSITE" id="PS01124">
    <property type="entry name" value="HTH_ARAC_FAMILY_2"/>
    <property type="match status" value="1"/>
</dbReference>
<evidence type="ECO:0000256" key="3">
    <source>
        <dbReference type="ARBA" id="ARBA00023163"/>
    </source>
</evidence>
<dbReference type="PANTHER" id="PTHR43280">
    <property type="entry name" value="ARAC-FAMILY TRANSCRIPTIONAL REGULATOR"/>
    <property type="match status" value="1"/>
</dbReference>
<evidence type="ECO:0000313" key="6">
    <source>
        <dbReference type="Proteomes" id="UP000525652"/>
    </source>
</evidence>
<reference evidence="5 6" key="1">
    <citation type="submission" date="2020-07" db="EMBL/GenBank/DDBJ databases">
        <authorList>
            <person name="Feng X."/>
        </authorList>
    </citation>
    <scope>NUCLEOTIDE SEQUENCE [LARGE SCALE GENOMIC DNA]</scope>
    <source>
        <strain evidence="5 6">JCM14086</strain>
    </source>
</reference>
<evidence type="ECO:0000256" key="2">
    <source>
        <dbReference type="ARBA" id="ARBA00023125"/>
    </source>
</evidence>
<accession>A0A7X1AZ72</accession>
<evidence type="ECO:0000259" key="4">
    <source>
        <dbReference type="PROSITE" id="PS01124"/>
    </source>
</evidence>
<dbReference type="InterPro" id="IPR018060">
    <property type="entry name" value="HTH_AraC"/>
</dbReference>
<keyword evidence="3" id="KW-0804">Transcription</keyword>
<protein>
    <submittedName>
        <fullName evidence="5">Helix-turn-helix transcriptional regulator</fullName>
    </submittedName>
</protein>
<dbReference type="RefSeq" id="WP_185693347.1">
    <property type="nucleotide sequence ID" value="NZ_JACHVA010000101.1"/>
</dbReference>
<dbReference type="PANTHER" id="PTHR43280:SF2">
    <property type="entry name" value="HTH-TYPE TRANSCRIPTIONAL REGULATOR EXSA"/>
    <property type="match status" value="1"/>
</dbReference>
<sequence length="293" mass="33374">MDSPGFPEFRLDQWTSMRIQLLWAYRKRLDIPDSPTSQTYHFQTAALVLKGMAEVDQGKSRRVQAQAGEWLIFKQGKRWQRFTSDCELLSIGFRFQLPTGEALYDEGLPLAFPAKSHPQLEKEARQVLRLTEKHIGSGFLLSNQVIDMRDYLLSQNALRTFLIELAGILHEHGVRPQTMNQEHPQVMRALEIINTAMTRDLGKGVSARSIAQEVAVSPNHLDRLMVAETGRTIFQHIDTRRLRTAQDALLADQDSIKAIAYALGFSSPAHFNSWFKKRTDTTPLQFRKQGSLA</sequence>
<dbReference type="Pfam" id="PF12833">
    <property type="entry name" value="HTH_18"/>
    <property type="match status" value="1"/>
</dbReference>
<dbReference type="EMBL" id="JACHVA010000101">
    <property type="protein sequence ID" value="MBC2602681.1"/>
    <property type="molecule type" value="Genomic_DNA"/>
</dbReference>
<dbReference type="SMART" id="SM00342">
    <property type="entry name" value="HTH_ARAC"/>
    <property type="match status" value="1"/>
</dbReference>
<comment type="caution">
    <text evidence="5">The sequence shown here is derived from an EMBL/GenBank/DDBJ whole genome shotgun (WGS) entry which is preliminary data.</text>
</comment>
<dbReference type="InterPro" id="IPR018062">
    <property type="entry name" value="HTH_AraC-typ_CS"/>
</dbReference>
<dbReference type="InterPro" id="IPR009057">
    <property type="entry name" value="Homeodomain-like_sf"/>
</dbReference>
<keyword evidence="2" id="KW-0238">DNA-binding</keyword>
<dbReference type="GO" id="GO:0043565">
    <property type="term" value="F:sequence-specific DNA binding"/>
    <property type="evidence" value="ECO:0007669"/>
    <property type="project" value="InterPro"/>
</dbReference>
<dbReference type="Gene3D" id="1.10.10.60">
    <property type="entry name" value="Homeodomain-like"/>
    <property type="match status" value="1"/>
</dbReference>
<dbReference type="Proteomes" id="UP000525652">
    <property type="component" value="Unassembled WGS sequence"/>
</dbReference>
<keyword evidence="6" id="KW-1185">Reference proteome</keyword>
<feature type="domain" description="HTH araC/xylS-type" evidence="4">
    <location>
        <begin position="187"/>
        <end position="289"/>
    </location>
</feature>
<dbReference type="PROSITE" id="PS00041">
    <property type="entry name" value="HTH_ARAC_FAMILY_1"/>
    <property type="match status" value="1"/>
</dbReference>
<name>A0A7X1AZ72_9BACT</name>
<dbReference type="GO" id="GO:0003700">
    <property type="term" value="F:DNA-binding transcription factor activity"/>
    <property type="evidence" value="ECO:0007669"/>
    <property type="project" value="InterPro"/>
</dbReference>
<organism evidence="5 6">
    <name type="scientific">Puniceicoccus vermicola</name>
    <dbReference type="NCBI Taxonomy" id="388746"/>
    <lineage>
        <taxon>Bacteria</taxon>
        <taxon>Pseudomonadati</taxon>
        <taxon>Verrucomicrobiota</taxon>
        <taxon>Opitutia</taxon>
        <taxon>Puniceicoccales</taxon>
        <taxon>Puniceicoccaceae</taxon>
        <taxon>Puniceicoccus</taxon>
    </lineage>
</organism>
<dbReference type="AlphaFoldDB" id="A0A7X1AZ72"/>
<gene>
    <name evidence="5" type="ORF">H5P30_12935</name>
</gene>
<proteinExistence type="predicted"/>
<evidence type="ECO:0000256" key="1">
    <source>
        <dbReference type="ARBA" id="ARBA00023015"/>
    </source>
</evidence>
<dbReference type="SUPFAM" id="SSF46689">
    <property type="entry name" value="Homeodomain-like"/>
    <property type="match status" value="1"/>
</dbReference>
<keyword evidence="1" id="KW-0805">Transcription regulation</keyword>
<evidence type="ECO:0000313" key="5">
    <source>
        <dbReference type="EMBL" id="MBC2602681.1"/>
    </source>
</evidence>